<reference evidence="1" key="2">
    <citation type="submission" date="2018-02" db="UniProtKB">
        <authorList>
            <consortium name="EnsemblMetazoa"/>
        </authorList>
    </citation>
    <scope>IDENTIFICATION</scope>
</reference>
<dbReference type="EMBL" id="CMVM020000251">
    <property type="status" value="NOT_ANNOTATED_CDS"/>
    <property type="molecule type" value="Genomic_DNA"/>
</dbReference>
<evidence type="ECO:0000313" key="2">
    <source>
        <dbReference type="Proteomes" id="UP000024404"/>
    </source>
</evidence>
<dbReference type="AlphaFoldDB" id="A0A2K6WJM9"/>
<dbReference type="Proteomes" id="UP000024404">
    <property type="component" value="Unassembled WGS sequence"/>
</dbReference>
<organism evidence="1 2">
    <name type="scientific">Onchocerca volvulus</name>
    <dbReference type="NCBI Taxonomy" id="6282"/>
    <lineage>
        <taxon>Eukaryota</taxon>
        <taxon>Metazoa</taxon>
        <taxon>Ecdysozoa</taxon>
        <taxon>Nematoda</taxon>
        <taxon>Chromadorea</taxon>
        <taxon>Rhabditida</taxon>
        <taxon>Spirurina</taxon>
        <taxon>Spiruromorpha</taxon>
        <taxon>Filarioidea</taxon>
        <taxon>Onchocercidae</taxon>
        <taxon>Onchocerca</taxon>
    </lineage>
</organism>
<keyword evidence="2" id="KW-1185">Reference proteome</keyword>
<dbReference type="EnsemblMetazoa" id="OVOC9045.2">
    <property type="protein sequence ID" value="OVOC9045.2"/>
    <property type="gene ID" value="WBGene00245854"/>
</dbReference>
<dbReference type="EnsemblMetazoa" id="OVOC9045.1">
    <property type="protein sequence ID" value="OVOC9045.1"/>
    <property type="gene ID" value="WBGene00245854"/>
</dbReference>
<proteinExistence type="predicted"/>
<name>A0A2K6WJM9_ONCVO</name>
<reference evidence="2" key="1">
    <citation type="submission" date="2013-10" db="EMBL/GenBank/DDBJ databases">
        <title>Genome sequencing of Onchocerca volvulus.</title>
        <authorList>
            <person name="Cotton J."/>
            <person name="Tsai J."/>
            <person name="Stanley E."/>
            <person name="Tracey A."/>
            <person name="Holroyd N."/>
            <person name="Lustigman S."/>
            <person name="Berriman M."/>
        </authorList>
    </citation>
    <scope>NUCLEOTIDE SEQUENCE</scope>
</reference>
<evidence type="ECO:0000313" key="1">
    <source>
        <dbReference type="EnsemblMetazoa" id="OVOC9045.2"/>
    </source>
</evidence>
<accession>A0A2K6WJM9</accession>
<sequence>MVANCEANKSTSICYPKHFDLEERMNCIFSTAIKYPLTVLKWKDSSREIAREYSSTAYSNQ</sequence>
<protein>
    <submittedName>
        <fullName evidence="1">Uncharacterized protein</fullName>
    </submittedName>
</protein>